<dbReference type="EMBL" id="BQNB010017945">
    <property type="protein sequence ID" value="GJT68958.1"/>
    <property type="molecule type" value="Genomic_DNA"/>
</dbReference>
<evidence type="ECO:0000256" key="1">
    <source>
        <dbReference type="SAM" id="Phobius"/>
    </source>
</evidence>
<comment type="caution">
    <text evidence="2">The sequence shown here is derived from an EMBL/GenBank/DDBJ whole genome shotgun (WGS) entry which is preliminary data.</text>
</comment>
<gene>
    <name evidence="2" type="ORF">Tco_1028244</name>
</gene>
<name>A0ABQ5G1B7_9ASTR</name>
<sequence>MPENATTSDKPLHFLFLTDGGVTFKDGRRAVSPTVDGVVKSFLDEVTGQGSTVEDDVVKAKEKMHIAASPNETEKNVTRCFVQELCAIVIGWLWNFQRTERMTQWVNHSLSYSSGVAIVVYFLLAWVPTGLLHGKKKIFANVVKQCSSDGYTV</sequence>
<keyword evidence="1" id="KW-0472">Membrane</keyword>
<keyword evidence="1" id="KW-0812">Transmembrane</keyword>
<protein>
    <submittedName>
        <fullName evidence="2">Uncharacterized protein</fullName>
    </submittedName>
</protein>
<proteinExistence type="predicted"/>
<feature type="transmembrane region" description="Helical" evidence="1">
    <location>
        <begin position="109"/>
        <end position="127"/>
    </location>
</feature>
<dbReference type="Proteomes" id="UP001151760">
    <property type="component" value="Unassembled WGS sequence"/>
</dbReference>
<accession>A0ABQ5G1B7</accession>
<keyword evidence="3" id="KW-1185">Reference proteome</keyword>
<evidence type="ECO:0000313" key="2">
    <source>
        <dbReference type="EMBL" id="GJT68958.1"/>
    </source>
</evidence>
<reference evidence="2" key="2">
    <citation type="submission" date="2022-01" db="EMBL/GenBank/DDBJ databases">
        <authorList>
            <person name="Yamashiro T."/>
            <person name="Shiraishi A."/>
            <person name="Satake H."/>
            <person name="Nakayama K."/>
        </authorList>
    </citation>
    <scope>NUCLEOTIDE SEQUENCE</scope>
</reference>
<organism evidence="2 3">
    <name type="scientific">Tanacetum coccineum</name>
    <dbReference type="NCBI Taxonomy" id="301880"/>
    <lineage>
        <taxon>Eukaryota</taxon>
        <taxon>Viridiplantae</taxon>
        <taxon>Streptophyta</taxon>
        <taxon>Embryophyta</taxon>
        <taxon>Tracheophyta</taxon>
        <taxon>Spermatophyta</taxon>
        <taxon>Magnoliopsida</taxon>
        <taxon>eudicotyledons</taxon>
        <taxon>Gunneridae</taxon>
        <taxon>Pentapetalae</taxon>
        <taxon>asterids</taxon>
        <taxon>campanulids</taxon>
        <taxon>Asterales</taxon>
        <taxon>Asteraceae</taxon>
        <taxon>Asteroideae</taxon>
        <taxon>Anthemideae</taxon>
        <taxon>Anthemidinae</taxon>
        <taxon>Tanacetum</taxon>
    </lineage>
</organism>
<reference evidence="2" key="1">
    <citation type="journal article" date="2022" name="Int. J. Mol. Sci.">
        <title>Draft Genome of Tanacetum Coccineum: Genomic Comparison of Closely Related Tanacetum-Family Plants.</title>
        <authorList>
            <person name="Yamashiro T."/>
            <person name="Shiraishi A."/>
            <person name="Nakayama K."/>
            <person name="Satake H."/>
        </authorList>
    </citation>
    <scope>NUCLEOTIDE SEQUENCE</scope>
</reference>
<keyword evidence="1" id="KW-1133">Transmembrane helix</keyword>
<evidence type="ECO:0000313" key="3">
    <source>
        <dbReference type="Proteomes" id="UP001151760"/>
    </source>
</evidence>